<feature type="compositionally biased region" description="Pro residues" evidence="3">
    <location>
        <begin position="189"/>
        <end position="202"/>
    </location>
</feature>
<feature type="compositionally biased region" description="Polar residues" evidence="3">
    <location>
        <begin position="64"/>
        <end position="76"/>
    </location>
</feature>
<reference evidence="5" key="1">
    <citation type="submission" date="2020-04" db="EMBL/GenBank/DDBJ databases">
        <authorList>
            <person name="Neveu A P."/>
        </authorList>
    </citation>
    <scope>NUCLEOTIDE SEQUENCE</scope>
    <source>
        <tissue evidence="5">Whole embryo</tissue>
    </source>
</reference>
<dbReference type="InterPro" id="IPR000980">
    <property type="entry name" value="SH2"/>
</dbReference>
<evidence type="ECO:0000256" key="2">
    <source>
        <dbReference type="PROSITE-ProRule" id="PRU00191"/>
    </source>
</evidence>
<keyword evidence="1 2" id="KW-0727">SH2 domain</keyword>
<dbReference type="PANTHER" id="PTHR14098:SF14">
    <property type="entry name" value="SH2 DOMAIN-CONTAINING PROTEIN"/>
    <property type="match status" value="1"/>
</dbReference>
<dbReference type="PANTHER" id="PTHR14098">
    <property type="entry name" value="SH2 DOMAIN CONTAINING PROTEIN"/>
    <property type="match status" value="1"/>
</dbReference>
<dbReference type="InterPro" id="IPR051751">
    <property type="entry name" value="Immunoreceptor_sig_adapters"/>
</dbReference>
<dbReference type="Gene3D" id="3.30.505.10">
    <property type="entry name" value="SH2 domain"/>
    <property type="match status" value="1"/>
</dbReference>
<evidence type="ECO:0000313" key="5">
    <source>
        <dbReference type="EMBL" id="CAB3265128.1"/>
    </source>
</evidence>
<dbReference type="PROSITE" id="PS50001">
    <property type="entry name" value="SH2"/>
    <property type="match status" value="1"/>
</dbReference>
<feature type="compositionally biased region" description="Pro residues" evidence="3">
    <location>
        <begin position="285"/>
        <end position="297"/>
    </location>
</feature>
<name>A0A6F9DQ56_9ASCI</name>
<dbReference type="Pfam" id="PF00017">
    <property type="entry name" value="SH2"/>
    <property type="match status" value="1"/>
</dbReference>
<evidence type="ECO:0000256" key="1">
    <source>
        <dbReference type="ARBA" id="ARBA00022999"/>
    </source>
</evidence>
<organism evidence="5">
    <name type="scientific">Phallusia mammillata</name>
    <dbReference type="NCBI Taxonomy" id="59560"/>
    <lineage>
        <taxon>Eukaryota</taxon>
        <taxon>Metazoa</taxon>
        <taxon>Chordata</taxon>
        <taxon>Tunicata</taxon>
        <taxon>Ascidiacea</taxon>
        <taxon>Phlebobranchia</taxon>
        <taxon>Ascidiidae</taxon>
        <taxon>Phallusia</taxon>
    </lineage>
</organism>
<proteinExistence type="evidence at transcript level"/>
<dbReference type="SUPFAM" id="SSF55550">
    <property type="entry name" value="SH2 domain"/>
    <property type="match status" value="1"/>
</dbReference>
<feature type="compositionally biased region" description="Basic and acidic residues" evidence="3">
    <location>
        <begin position="211"/>
        <end position="223"/>
    </location>
</feature>
<dbReference type="SMART" id="SM00252">
    <property type="entry name" value="SH2"/>
    <property type="match status" value="1"/>
</dbReference>
<sequence>MYPYHRPGQNRPPPPPVPQSYRPQPAYPQMNRPPPQNYSQQTFHDPSFDDDEWSDCSDEGQIDTPYSSATGYNRQGYQPDARNHWDNPPPPIPPNNRQMPMPISRPPALPSKNDMDDVYLPIDSEFENSEVGKGHPNKPPPLPPNSFMHGQMGRPPMEVPQRPPKRFDPPQAFDQQVQDVYEQEDRPQRQPPQPPVPSPRPSPTSSMKQPQLDRHQQKSRDSGYGEPFSRNNSAKTHTPARVGSNDSYSSGEAEHEPLRPPSMRNDGISLLPQQKFRKVGSGVLPPMPPIKPPPAAAPRPREDPASSTVKELSQILSRMKPPSPTQSPTTNLHQLPPTSPRKSFDRPKFTPNKPFPAAMPPHEPKSPKPFSEPPISAGRVPRRKNVEDQSWYHNVSRERAEEMVLKSGRNGCFLVRLGRGEDNPYTITGCGGNSSCYNLRIRKRDDHQYALGSKKQHERTFPSVCDLVEYYKTSPVTLANAEGSVTLTGPP</sequence>
<gene>
    <name evidence="5" type="primary">Prb4</name>
</gene>
<dbReference type="EMBL" id="LR789266">
    <property type="protein sequence ID" value="CAB3265128.1"/>
    <property type="molecule type" value="mRNA"/>
</dbReference>
<dbReference type="AlphaFoldDB" id="A0A6F9DQ56"/>
<dbReference type="InterPro" id="IPR036860">
    <property type="entry name" value="SH2_dom_sf"/>
</dbReference>
<evidence type="ECO:0000256" key="3">
    <source>
        <dbReference type="SAM" id="MobiDB-lite"/>
    </source>
</evidence>
<protein>
    <submittedName>
        <fullName evidence="5">Basic salivary proline-rich protein 4</fullName>
    </submittedName>
</protein>
<feature type="domain" description="SH2" evidence="4">
    <location>
        <begin position="390"/>
        <end position="491"/>
    </location>
</feature>
<dbReference type="GO" id="GO:0035556">
    <property type="term" value="P:intracellular signal transduction"/>
    <property type="evidence" value="ECO:0007669"/>
    <property type="project" value="TreeGrafter"/>
</dbReference>
<dbReference type="GO" id="GO:0007169">
    <property type="term" value="P:cell surface receptor protein tyrosine kinase signaling pathway"/>
    <property type="evidence" value="ECO:0007669"/>
    <property type="project" value="TreeGrafter"/>
</dbReference>
<feature type="compositionally biased region" description="Polar residues" evidence="3">
    <location>
        <begin position="306"/>
        <end position="316"/>
    </location>
</feature>
<dbReference type="GO" id="GO:0005737">
    <property type="term" value="C:cytoplasm"/>
    <property type="evidence" value="ECO:0007669"/>
    <property type="project" value="UniProtKB-ARBA"/>
</dbReference>
<feature type="compositionally biased region" description="Acidic residues" evidence="3">
    <location>
        <begin position="48"/>
        <end position="61"/>
    </location>
</feature>
<feature type="region of interest" description="Disordered" evidence="3">
    <location>
        <begin position="1"/>
        <end position="385"/>
    </location>
</feature>
<accession>A0A6F9DQ56</accession>
<evidence type="ECO:0000259" key="4">
    <source>
        <dbReference type="PROSITE" id="PS50001"/>
    </source>
</evidence>